<evidence type="ECO:0000256" key="2">
    <source>
        <dbReference type="ARBA" id="ARBA00022475"/>
    </source>
</evidence>
<dbReference type="PANTHER" id="PTHR23513">
    <property type="entry name" value="INTEGRAL MEMBRANE EFFLUX PROTEIN-RELATED"/>
    <property type="match status" value="1"/>
</dbReference>
<proteinExistence type="predicted"/>
<dbReference type="CDD" id="cd06173">
    <property type="entry name" value="MFS_MefA_like"/>
    <property type="match status" value="1"/>
</dbReference>
<dbReference type="Pfam" id="PF07690">
    <property type="entry name" value="MFS_1"/>
    <property type="match status" value="1"/>
</dbReference>
<dbReference type="EMBL" id="CP157974">
    <property type="protein sequence ID" value="XBT81313.1"/>
    <property type="molecule type" value="Genomic_DNA"/>
</dbReference>
<gene>
    <name evidence="8" type="ORF">ABIH81_27315</name>
</gene>
<feature type="compositionally biased region" description="Basic residues" evidence="6">
    <location>
        <begin position="12"/>
        <end position="24"/>
    </location>
</feature>
<dbReference type="SUPFAM" id="SSF103473">
    <property type="entry name" value="MFS general substrate transporter"/>
    <property type="match status" value="2"/>
</dbReference>
<dbReference type="InterPro" id="IPR036259">
    <property type="entry name" value="MFS_trans_sf"/>
</dbReference>
<dbReference type="GO" id="GO:0022857">
    <property type="term" value="F:transmembrane transporter activity"/>
    <property type="evidence" value="ECO:0007669"/>
    <property type="project" value="InterPro"/>
</dbReference>
<comment type="subcellular location">
    <subcellularLocation>
        <location evidence="1">Cell membrane</location>
        <topology evidence="1">Multi-pass membrane protein</topology>
    </subcellularLocation>
</comment>
<keyword evidence="5 7" id="KW-0472">Membrane</keyword>
<evidence type="ECO:0000256" key="4">
    <source>
        <dbReference type="ARBA" id="ARBA00022989"/>
    </source>
</evidence>
<keyword evidence="4 7" id="KW-1133">Transmembrane helix</keyword>
<feature type="transmembrane region" description="Helical" evidence="7">
    <location>
        <begin position="74"/>
        <end position="97"/>
    </location>
</feature>
<feature type="transmembrane region" description="Helical" evidence="7">
    <location>
        <begin position="324"/>
        <end position="347"/>
    </location>
</feature>
<evidence type="ECO:0000313" key="8">
    <source>
        <dbReference type="EMBL" id="XBT81313.1"/>
    </source>
</evidence>
<evidence type="ECO:0000256" key="5">
    <source>
        <dbReference type="ARBA" id="ARBA00023136"/>
    </source>
</evidence>
<evidence type="ECO:0000256" key="6">
    <source>
        <dbReference type="SAM" id="MobiDB-lite"/>
    </source>
</evidence>
<feature type="transmembrane region" description="Helical" evidence="7">
    <location>
        <begin position="377"/>
        <end position="400"/>
    </location>
</feature>
<feature type="transmembrane region" description="Helical" evidence="7">
    <location>
        <begin position="136"/>
        <end position="155"/>
    </location>
</feature>
<dbReference type="GO" id="GO:0005886">
    <property type="term" value="C:plasma membrane"/>
    <property type="evidence" value="ECO:0007669"/>
    <property type="project" value="UniProtKB-SubCell"/>
</dbReference>
<evidence type="ECO:0000256" key="7">
    <source>
        <dbReference type="SAM" id="Phobius"/>
    </source>
</evidence>
<feature type="transmembrane region" description="Helical" evidence="7">
    <location>
        <begin position="214"/>
        <end position="242"/>
    </location>
</feature>
<protein>
    <submittedName>
        <fullName evidence="8">MFS transporter</fullName>
    </submittedName>
</protein>
<dbReference type="Gene3D" id="1.20.1250.20">
    <property type="entry name" value="MFS general substrate transporter like domains"/>
    <property type="match status" value="1"/>
</dbReference>
<keyword evidence="3 7" id="KW-0812">Transmembrane</keyword>
<feature type="transmembrane region" description="Helical" evidence="7">
    <location>
        <begin position="442"/>
        <end position="460"/>
    </location>
</feature>
<dbReference type="InterPro" id="IPR011701">
    <property type="entry name" value="MFS"/>
</dbReference>
<feature type="transmembrane region" description="Helical" evidence="7">
    <location>
        <begin position="292"/>
        <end position="312"/>
    </location>
</feature>
<feature type="transmembrane region" description="Helical" evidence="7">
    <location>
        <begin position="109"/>
        <end position="129"/>
    </location>
</feature>
<feature type="transmembrane region" description="Helical" evidence="7">
    <location>
        <begin position="353"/>
        <end position="370"/>
    </location>
</feature>
<accession>A0AAU7QYJ5</accession>
<sequence>MAGRRLLQPVHRLVHRRGTGRAPRRAPSAVRPPPRPAGGSGRSTTRVPPGPPDGVGRTGGGAVRGLLRRPDFRLFFAALTVSLVAESVLLLALAVWVKQMTGSDGLAGATFVALTAPMVLAPLVGWVVDRVPRQRLFVLLNAGTAVLLLPLLTVHDDSRLWVVYTVAAGYGLSYLALGATVTALVQELVPGALLPDANGATQTVKQGLRLAGPLLGAGLFVVLGGPALAGACAVGFILAAVAGLGLRPAPVEGDGGGDAHPGRVPAGTAHGGRGELVAGIRHLLGEPALRRALVATVAASVGLGFGETLWFAYVDQGLGREPAFLGVLVSLQGVGGLVGGVASAALVRRLGELGAMALAVSCVALASVALTRPALGLAVAASVLIGLGLPVAMVAVMTLVQRRTAPELVGRASAALDAVAGGPQAAAIGAGALMVGLVDYRLLYGAIGAGLTIAAAYLLTGRHLSTPIAPALPGHPSPALLPGGTQRPAARRS</sequence>
<evidence type="ECO:0000256" key="3">
    <source>
        <dbReference type="ARBA" id="ARBA00022692"/>
    </source>
</evidence>
<dbReference type="PANTHER" id="PTHR23513:SF6">
    <property type="entry name" value="MAJOR FACILITATOR SUPERFAMILY ASSOCIATED DOMAIN-CONTAINING PROTEIN"/>
    <property type="match status" value="1"/>
</dbReference>
<reference evidence="8" key="1">
    <citation type="submission" date="2024-06" db="EMBL/GenBank/DDBJ databases">
        <title>Micromonospora sp. strain HUAS YX12 genome sequences.</title>
        <authorList>
            <person name="Mo P."/>
        </authorList>
    </citation>
    <scope>NUCLEOTIDE SEQUENCE</scope>
    <source>
        <strain evidence="8">HUAS YX12</strain>
    </source>
</reference>
<keyword evidence="2" id="KW-1003">Cell membrane</keyword>
<dbReference type="RefSeq" id="WP_349877779.1">
    <property type="nucleotide sequence ID" value="NZ_CP157974.1"/>
</dbReference>
<feature type="region of interest" description="Disordered" evidence="6">
    <location>
        <begin position="1"/>
        <end position="60"/>
    </location>
</feature>
<evidence type="ECO:0000256" key="1">
    <source>
        <dbReference type="ARBA" id="ARBA00004651"/>
    </source>
</evidence>
<name>A0AAU7QYJ5_9ACTN</name>
<organism evidence="8">
    <name type="scientific">Micromonospora sp. HUAS YX12</name>
    <dbReference type="NCBI Taxonomy" id="3156396"/>
    <lineage>
        <taxon>Bacteria</taxon>
        <taxon>Bacillati</taxon>
        <taxon>Actinomycetota</taxon>
        <taxon>Actinomycetes</taxon>
        <taxon>Micromonosporales</taxon>
        <taxon>Micromonosporaceae</taxon>
        <taxon>Micromonospora</taxon>
    </lineage>
</organism>
<dbReference type="AlphaFoldDB" id="A0AAU7QYJ5"/>